<keyword evidence="4 5" id="KW-0472">Membrane</keyword>
<keyword evidence="3 5" id="KW-1133">Transmembrane helix</keyword>
<feature type="transmembrane region" description="Helical" evidence="5">
    <location>
        <begin position="138"/>
        <end position="158"/>
    </location>
</feature>
<dbReference type="PANTHER" id="PTHR37958">
    <property type="entry name" value="SODIUM-POTASSIUM/PROTON ANTIPORTER CHAA"/>
    <property type="match status" value="1"/>
</dbReference>
<dbReference type="PANTHER" id="PTHR37958:SF1">
    <property type="entry name" value="SODIUM-POTASSIUM_PROTON ANTIPORTER CHAA"/>
    <property type="match status" value="1"/>
</dbReference>
<accession>A0A2W2BYX9</accession>
<dbReference type="GO" id="GO:0015385">
    <property type="term" value="F:sodium:proton antiporter activity"/>
    <property type="evidence" value="ECO:0007669"/>
    <property type="project" value="TreeGrafter"/>
</dbReference>
<protein>
    <submittedName>
        <fullName evidence="7">Ionic transporter y4hA</fullName>
    </submittedName>
</protein>
<feature type="transmembrane region" description="Helical" evidence="5">
    <location>
        <begin position="38"/>
        <end position="57"/>
    </location>
</feature>
<dbReference type="Proteomes" id="UP000248795">
    <property type="component" value="Unassembled WGS sequence"/>
</dbReference>
<dbReference type="GO" id="GO:0005886">
    <property type="term" value="C:plasma membrane"/>
    <property type="evidence" value="ECO:0007669"/>
    <property type="project" value="TreeGrafter"/>
</dbReference>
<reference evidence="8" key="1">
    <citation type="submission" date="2018-06" db="EMBL/GenBank/DDBJ databases">
        <title>Aestuariibacter litoralis strain KCTC 52945T.</title>
        <authorList>
            <person name="Li X."/>
            <person name="Salam N."/>
            <person name="Li J.-L."/>
            <person name="Chen Y.-M."/>
            <person name="Yang Z.-W."/>
            <person name="Zhang L.-Y."/>
            <person name="Han M.-X."/>
            <person name="Xiao M."/>
            <person name="Li W.-J."/>
        </authorList>
    </citation>
    <scope>NUCLEOTIDE SEQUENCE [LARGE SCALE GENOMIC DNA]</scope>
    <source>
        <strain evidence="8">KCTC 52945</strain>
    </source>
</reference>
<feature type="transmembrane region" description="Helical" evidence="5">
    <location>
        <begin position="322"/>
        <end position="339"/>
    </location>
</feature>
<evidence type="ECO:0000256" key="3">
    <source>
        <dbReference type="ARBA" id="ARBA00022989"/>
    </source>
</evidence>
<evidence type="ECO:0000313" key="8">
    <source>
        <dbReference type="Proteomes" id="UP000248795"/>
    </source>
</evidence>
<evidence type="ECO:0000256" key="5">
    <source>
        <dbReference type="SAM" id="Phobius"/>
    </source>
</evidence>
<feature type="domain" description="Sodium/calcium exchanger membrane region" evidence="6">
    <location>
        <begin position="221"/>
        <end position="362"/>
    </location>
</feature>
<feature type="transmembrane region" description="Helical" evidence="5">
    <location>
        <begin position="286"/>
        <end position="310"/>
    </location>
</feature>
<feature type="domain" description="Sodium/calcium exchanger membrane region" evidence="6">
    <location>
        <begin position="38"/>
        <end position="191"/>
    </location>
</feature>
<feature type="transmembrane region" description="Helical" evidence="5">
    <location>
        <begin position="170"/>
        <end position="189"/>
    </location>
</feature>
<keyword evidence="8" id="KW-1185">Reference proteome</keyword>
<evidence type="ECO:0000259" key="6">
    <source>
        <dbReference type="Pfam" id="PF01699"/>
    </source>
</evidence>
<name>A0A2W2BYX9_9HYPH</name>
<dbReference type="InterPro" id="IPR052946">
    <property type="entry name" value="Alkaline_pH_Ca-Antiporter"/>
</dbReference>
<dbReference type="AlphaFoldDB" id="A0A2W2BYX9"/>
<feature type="transmembrane region" description="Helical" evidence="5">
    <location>
        <begin position="12"/>
        <end position="32"/>
    </location>
</feature>
<dbReference type="Pfam" id="PF01699">
    <property type="entry name" value="Na_Ca_ex"/>
    <property type="match status" value="2"/>
</dbReference>
<keyword evidence="2 5" id="KW-0812">Transmembrane</keyword>
<comment type="subcellular location">
    <subcellularLocation>
        <location evidence="1">Membrane</location>
        <topology evidence="1">Multi-pass membrane protein</topology>
    </subcellularLocation>
</comment>
<evidence type="ECO:0000256" key="2">
    <source>
        <dbReference type="ARBA" id="ARBA00022692"/>
    </source>
</evidence>
<evidence type="ECO:0000256" key="4">
    <source>
        <dbReference type="ARBA" id="ARBA00023136"/>
    </source>
</evidence>
<dbReference type="InterPro" id="IPR044880">
    <property type="entry name" value="NCX_ion-bd_dom_sf"/>
</dbReference>
<feature type="transmembrane region" description="Helical" evidence="5">
    <location>
        <begin position="105"/>
        <end position="126"/>
    </location>
</feature>
<feature type="transmembrane region" description="Helical" evidence="5">
    <location>
        <begin position="218"/>
        <end position="236"/>
    </location>
</feature>
<dbReference type="RefSeq" id="WP_111195994.1">
    <property type="nucleotide sequence ID" value="NZ_QKVK01000001.1"/>
</dbReference>
<dbReference type="InterPro" id="IPR004837">
    <property type="entry name" value="NaCa_Exmemb"/>
</dbReference>
<dbReference type="GO" id="GO:0015386">
    <property type="term" value="F:potassium:proton antiporter activity"/>
    <property type="evidence" value="ECO:0007669"/>
    <property type="project" value="TreeGrafter"/>
</dbReference>
<sequence>MAGPTHAHNPWWTMAFPLLAAVLVIAYFAGLVPKDQPLFFALEAAVLLGAVFAAVHHAEVVGNRVGEPFGSIILAVSVTIIEVGLIVALMLAADDGGPTIARDTVYSAVMLVLTGLIGLCLVVGGHKHYEQTIKVSGTSSYLAVLGTLTVSALILPNFTTSTAGPTYSTAQLAAVAFVSIMLYAAFMFVQTVRHRDYFLAAADDAHADDYEAPTNRQAGVSLVFLLVSLAGVVLLAKMLAPALDELIELAGLPQEFTGVVIAALVLAPESIAAVRASLANRPQTAINLALGSALASIALTIPVITLLGAFDNVQLALGVPPAKIVLLSLALFVSAITLLPGRTSMLQGFVHLGLFIMFVVVAAVP</sequence>
<dbReference type="Gene3D" id="1.20.1420.30">
    <property type="entry name" value="NCX, central ion-binding region"/>
    <property type="match status" value="1"/>
</dbReference>
<feature type="transmembrane region" description="Helical" evidence="5">
    <location>
        <begin position="69"/>
        <end position="93"/>
    </location>
</feature>
<proteinExistence type="predicted"/>
<organism evidence="7 8">
    <name type="scientific">Aestuariivirga litoralis</name>
    <dbReference type="NCBI Taxonomy" id="2650924"/>
    <lineage>
        <taxon>Bacteria</taxon>
        <taxon>Pseudomonadati</taxon>
        <taxon>Pseudomonadota</taxon>
        <taxon>Alphaproteobacteria</taxon>
        <taxon>Hyphomicrobiales</taxon>
        <taxon>Aestuariivirgaceae</taxon>
        <taxon>Aestuariivirga</taxon>
    </lineage>
</organism>
<comment type="caution">
    <text evidence="7">The sequence shown here is derived from an EMBL/GenBank/DDBJ whole genome shotgun (WGS) entry which is preliminary data.</text>
</comment>
<feature type="transmembrane region" description="Helical" evidence="5">
    <location>
        <begin position="256"/>
        <end position="274"/>
    </location>
</feature>
<dbReference type="EMBL" id="QKVK01000001">
    <property type="protein sequence ID" value="PZF78666.1"/>
    <property type="molecule type" value="Genomic_DNA"/>
</dbReference>
<evidence type="ECO:0000313" key="7">
    <source>
        <dbReference type="EMBL" id="PZF78666.1"/>
    </source>
</evidence>
<gene>
    <name evidence="7" type="ORF">DK847_02360</name>
</gene>
<evidence type="ECO:0000256" key="1">
    <source>
        <dbReference type="ARBA" id="ARBA00004141"/>
    </source>
</evidence>
<feature type="transmembrane region" description="Helical" evidence="5">
    <location>
        <begin position="346"/>
        <end position="364"/>
    </location>
</feature>